<comment type="similarity">
    <text evidence="1">Belongs to the HIBADH-related family.</text>
</comment>
<dbReference type="SUPFAM" id="SSF51735">
    <property type="entry name" value="NAD(P)-binding Rossmann-fold domains"/>
    <property type="match status" value="1"/>
</dbReference>
<dbReference type="GO" id="GO:0016054">
    <property type="term" value="P:organic acid catabolic process"/>
    <property type="evidence" value="ECO:0007669"/>
    <property type="project" value="UniProtKB-ARBA"/>
</dbReference>
<reference evidence="7 8" key="1">
    <citation type="submission" date="2018-03" db="EMBL/GenBank/DDBJ databases">
        <title>Bacteriophage NCPPB3778 and a type I-E CRISPR drive the evolution of the US Biological Select Agent, Rathayibacter toxicus.</title>
        <authorList>
            <person name="Davis E.W.II."/>
            <person name="Tabima J.F."/>
            <person name="Weisberg A.J."/>
            <person name="Dantas Lopes L."/>
            <person name="Wiseman M.S."/>
            <person name="Wiseman M.S."/>
            <person name="Pupko T."/>
            <person name="Belcher M.S."/>
            <person name="Sechler A.J."/>
            <person name="Tancos M.A."/>
            <person name="Schroeder B.K."/>
            <person name="Murray T.D."/>
            <person name="Luster D.G."/>
            <person name="Schneider W.L."/>
            <person name="Rogers E."/>
            <person name="Andreote F.D."/>
            <person name="Grunwald N.J."/>
            <person name="Putnam M.L."/>
            <person name="Chang J.H."/>
        </authorList>
    </citation>
    <scope>NUCLEOTIDE SEQUENCE [LARGE SCALE GENOMIC DNA]</scope>
    <source>
        <strain evidence="7 8">DSM 15932</strain>
    </source>
</reference>
<dbReference type="EMBL" id="CP028137">
    <property type="protein sequence ID" value="AZZ53291.1"/>
    <property type="molecule type" value="Genomic_DNA"/>
</dbReference>
<name>A0A3T0T3W6_9MICO</name>
<evidence type="ECO:0000256" key="3">
    <source>
        <dbReference type="ARBA" id="ARBA00023027"/>
    </source>
</evidence>
<dbReference type="PANTHER" id="PTHR43060:SF15">
    <property type="entry name" value="3-HYDROXYISOBUTYRATE DEHYDROGENASE-LIKE 1, MITOCHONDRIAL-RELATED"/>
    <property type="match status" value="1"/>
</dbReference>
<dbReference type="SUPFAM" id="SSF48179">
    <property type="entry name" value="6-phosphogluconate dehydrogenase C-terminal domain-like"/>
    <property type="match status" value="1"/>
</dbReference>
<gene>
    <name evidence="7" type="ORF">C1I64_15460</name>
</gene>
<evidence type="ECO:0000259" key="5">
    <source>
        <dbReference type="Pfam" id="PF03446"/>
    </source>
</evidence>
<dbReference type="PANTHER" id="PTHR43060">
    <property type="entry name" value="3-HYDROXYISOBUTYRATE DEHYDROGENASE-LIKE 1, MITOCHONDRIAL-RELATED"/>
    <property type="match status" value="1"/>
</dbReference>
<evidence type="ECO:0000256" key="1">
    <source>
        <dbReference type="ARBA" id="ARBA00009080"/>
    </source>
</evidence>
<evidence type="ECO:0000259" key="6">
    <source>
        <dbReference type="Pfam" id="PF14833"/>
    </source>
</evidence>
<dbReference type="GO" id="GO:0051287">
    <property type="term" value="F:NAD binding"/>
    <property type="evidence" value="ECO:0007669"/>
    <property type="project" value="InterPro"/>
</dbReference>
<dbReference type="RefSeq" id="WP_127887816.1">
    <property type="nucleotide sequence ID" value="NZ_CP028137.1"/>
</dbReference>
<dbReference type="Pfam" id="PF14833">
    <property type="entry name" value="NAD_binding_11"/>
    <property type="match status" value="1"/>
</dbReference>
<feature type="domain" description="3-hydroxyisobutyrate dehydrogenase-like NAD-binding" evidence="6">
    <location>
        <begin position="173"/>
        <end position="291"/>
    </location>
</feature>
<sequence length="297" mass="30113">MTSTASASSPTPLRVGLVGLGSMGAPMARRVLAAGFALGITARPASADRARAAAPGAVWRDSPRALALASDVLLLMVPDLPQIEELLSGDESVPVDGTGPLLVVCSSVSPEGLRALARRHPRLRLIDAPVSGGTEGAEAGTLSIMVGGEEDDVACALPVLAACGTALHLGPLGAGEVAKACNQLIVAATMTAIAEAAVIAERSGLDLGALLELLQGGYAGSRVLETKRAALVARDYRPTGVASYMVKDLRAAADEAEATGTAAPVLATVADVFRELTEAGLGDQDLSVVHRFVAERP</sequence>
<dbReference type="InterPro" id="IPR008927">
    <property type="entry name" value="6-PGluconate_DH-like_C_sf"/>
</dbReference>
<keyword evidence="3" id="KW-0520">NAD</keyword>
<feature type="domain" description="6-phosphogluconate dehydrogenase NADP-binding" evidence="5">
    <location>
        <begin position="14"/>
        <end position="167"/>
    </location>
</feature>
<dbReference type="Proteomes" id="UP000285317">
    <property type="component" value="Chromosome"/>
</dbReference>
<dbReference type="InterPro" id="IPR029154">
    <property type="entry name" value="HIBADH-like_NADP-bd"/>
</dbReference>
<dbReference type="GO" id="GO:0016491">
    <property type="term" value="F:oxidoreductase activity"/>
    <property type="evidence" value="ECO:0007669"/>
    <property type="project" value="UniProtKB-KW"/>
</dbReference>
<feature type="active site" evidence="4">
    <location>
        <position position="179"/>
    </location>
</feature>
<evidence type="ECO:0000313" key="8">
    <source>
        <dbReference type="Proteomes" id="UP000285317"/>
    </source>
</evidence>
<dbReference type="InterPro" id="IPR015815">
    <property type="entry name" value="HIBADH-related"/>
</dbReference>
<accession>A0A3T0T3W6</accession>
<dbReference type="Pfam" id="PF03446">
    <property type="entry name" value="NAD_binding_2"/>
    <property type="match status" value="1"/>
</dbReference>
<keyword evidence="2" id="KW-0560">Oxidoreductase</keyword>
<dbReference type="GO" id="GO:0050661">
    <property type="term" value="F:NADP binding"/>
    <property type="evidence" value="ECO:0007669"/>
    <property type="project" value="InterPro"/>
</dbReference>
<dbReference type="PIRSF" id="PIRSF000103">
    <property type="entry name" value="HIBADH"/>
    <property type="match status" value="1"/>
</dbReference>
<dbReference type="Gene3D" id="1.10.1040.10">
    <property type="entry name" value="N-(1-d-carboxylethyl)-l-norvaline Dehydrogenase, domain 2"/>
    <property type="match status" value="1"/>
</dbReference>
<evidence type="ECO:0000256" key="2">
    <source>
        <dbReference type="ARBA" id="ARBA00023002"/>
    </source>
</evidence>
<dbReference type="AlphaFoldDB" id="A0A3T0T3W6"/>
<dbReference type="Gene3D" id="3.40.50.720">
    <property type="entry name" value="NAD(P)-binding Rossmann-like Domain"/>
    <property type="match status" value="1"/>
</dbReference>
<evidence type="ECO:0000313" key="7">
    <source>
        <dbReference type="EMBL" id="AZZ53291.1"/>
    </source>
</evidence>
<dbReference type="InterPro" id="IPR013328">
    <property type="entry name" value="6PGD_dom2"/>
</dbReference>
<dbReference type="KEGG" id="rfs:C1I64_15460"/>
<evidence type="ECO:0000256" key="4">
    <source>
        <dbReference type="PIRSR" id="PIRSR000103-1"/>
    </source>
</evidence>
<organism evidence="7 8">
    <name type="scientific">Rathayibacter festucae DSM 15932</name>
    <dbReference type="NCBI Taxonomy" id="1328866"/>
    <lineage>
        <taxon>Bacteria</taxon>
        <taxon>Bacillati</taxon>
        <taxon>Actinomycetota</taxon>
        <taxon>Actinomycetes</taxon>
        <taxon>Micrococcales</taxon>
        <taxon>Microbacteriaceae</taxon>
        <taxon>Rathayibacter</taxon>
    </lineage>
</organism>
<protein>
    <submittedName>
        <fullName evidence="7">3-hydroxyisobutyrate dehydrogenase</fullName>
    </submittedName>
</protein>
<dbReference type="InterPro" id="IPR002204">
    <property type="entry name" value="3-OH-isobutyrate_DH-rel_CS"/>
</dbReference>
<dbReference type="InterPro" id="IPR006115">
    <property type="entry name" value="6PGDH_NADP-bd"/>
</dbReference>
<proteinExistence type="inferred from homology"/>
<dbReference type="PROSITE" id="PS00895">
    <property type="entry name" value="3_HYDROXYISOBUT_DH"/>
    <property type="match status" value="1"/>
</dbReference>
<dbReference type="InterPro" id="IPR036291">
    <property type="entry name" value="NAD(P)-bd_dom_sf"/>
</dbReference>